<organism evidence="8">
    <name type="scientific">Moorella thermoacetica Y72</name>
    <dbReference type="NCBI Taxonomy" id="1325331"/>
    <lineage>
        <taxon>Bacteria</taxon>
        <taxon>Bacillati</taxon>
        <taxon>Bacillota</taxon>
        <taxon>Clostridia</taxon>
        <taxon>Neomoorellales</taxon>
        <taxon>Neomoorellaceae</taxon>
        <taxon>Neomoorella</taxon>
    </lineage>
</organism>
<proteinExistence type="predicted"/>
<dbReference type="GO" id="GO:0016491">
    <property type="term" value="F:oxidoreductase activity"/>
    <property type="evidence" value="ECO:0007669"/>
    <property type="project" value="UniProtKB-KW"/>
</dbReference>
<name>A0A0S6UCP2_NEOTH</name>
<keyword evidence="2" id="KW-0479">Metal-binding</keyword>
<feature type="domain" description="Nitrite/sulphite reductase 4Fe-4S" evidence="6">
    <location>
        <begin position="81"/>
        <end position="213"/>
    </location>
</feature>
<feature type="domain" description="Nitrite/Sulfite reductase ferredoxin-like" evidence="7">
    <location>
        <begin position="7"/>
        <end position="68"/>
    </location>
</feature>
<evidence type="ECO:0000256" key="3">
    <source>
        <dbReference type="ARBA" id="ARBA00023002"/>
    </source>
</evidence>
<evidence type="ECO:0000259" key="7">
    <source>
        <dbReference type="Pfam" id="PF03460"/>
    </source>
</evidence>
<dbReference type="InterPro" id="IPR045854">
    <property type="entry name" value="NO2/SO3_Rdtase_4Fe4S_sf"/>
</dbReference>
<evidence type="ECO:0000256" key="2">
    <source>
        <dbReference type="ARBA" id="ARBA00022723"/>
    </source>
</evidence>
<sequence length="236" mass="25689">MGDAIFKQRSGYLGVGIVARCGILTPDQLAGLGDLARALDCQYCKLTTRQTLIFIIPEDRLEDLRAGVTALGLQVGVFGEIVRNIKACAGNKDLCQRSLSDVFELGGVLQDRFMNRPTPCDFKIALAGCHRGCTDPQCADYGIIATGNDTYDVYLGGRGGSRKPIHATRIATGITGKGVEDLLAWILERYDALAEPRERLCNTIARVGLEAFLPPEGFLEGYRPREDNDFLTFAGL</sequence>
<keyword evidence="5" id="KW-0411">Iron-sulfur</keyword>
<dbReference type="Proteomes" id="UP000063718">
    <property type="component" value="Unassembled WGS sequence"/>
</dbReference>
<keyword evidence="1" id="KW-0349">Heme</keyword>
<dbReference type="Gene3D" id="3.30.413.10">
    <property type="entry name" value="Sulfite Reductase Hemoprotein, domain 1"/>
    <property type="match status" value="1"/>
</dbReference>
<dbReference type="SUPFAM" id="SSF55124">
    <property type="entry name" value="Nitrite/Sulfite reductase N-terminal domain-like"/>
    <property type="match status" value="1"/>
</dbReference>
<dbReference type="EMBL" id="DF238840">
    <property type="protein sequence ID" value="GAF26223.1"/>
    <property type="molecule type" value="Genomic_DNA"/>
</dbReference>
<dbReference type="InterPro" id="IPR006067">
    <property type="entry name" value="NO2/SO3_Rdtase_4Fe4S_dom"/>
</dbReference>
<evidence type="ECO:0000259" key="6">
    <source>
        <dbReference type="Pfam" id="PF01077"/>
    </source>
</evidence>
<dbReference type="InterPro" id="IPR005117">
    <property type="entry name" value="NiRdtase/SiRdtase_haem-b_fer"/>
</dbReference>
<dbReference type="SUPFAM" id="SSF56014">
    <property type="entry name" value="Nitrite and sulphite reductase 4Fe-4S domain-like"/>
    <property type="match status" value="1"/>
</dbReference>
<gene>
    <name evidence="8" type="ORF">MTY_1562</name>
</gene>
<dbReference type="GO" id="GO:0046872">
    <property type="term" value="F:metal ion binding"/>
    <property type="evidence" value="ECO:0007669"/>
    <property type="project" value="UniProtKB-KW"/>
</dbReference>
<dbReference type="GO" id="GO:0020037">
    <property type="term" value="F:heme binding"/>
    <property type="evidence" value="ECO:0007669"/>
    <property type="project" value="InterPro"/>
</dbReference>
<evidence type="ECO:0000256" key="4">
    <source>
        <dbReference type="ARBA" id="ARBA00023004"/>
    </source>
</evidence>
<dbReference type="GO" id="GO:0051536">
    <property type="term" value="F:iron-sulfur cluster binding"/>
    <property type="evidence" value="ECO:0007669"/>
    <property type="project" value="UniProtKB-KW"/>
</dbReference>
<dbReference type="Gene3D" id="3.90.480.10">
    <property type="entry name" value="Sulfite Reductase Hemoprotein,Domain 2"/>
    <property type="match status" value="1"/>
</dbReference>
<keyword evidence="4" id="KW-0408">Iron</keyword>
<dbReference type="PANTHER" id="PTHR43809:SF1">
    <property type="entry name" value="NITRITE REDUCTASE (NADH) LARGE SUBUNIT"/>
    <property type="match status" value="1"/>
</dbReference>
<evidence type="ECO:0000313" key="8">
    <source>
        <dbReference type="EMBL" id="GAF26223.1"/>
    </source>
</evidence>
<dbReference type="InterPro" id="IPR036136">
    <property type="entry name" value="Nit/Sulf_reduc_fer-like_dom_sf"/>
</dbReference>
<evidence type="ECO:0000256" key="5">
    <source>
        <dbReference type="ARBA" id="ARBA00023014"/>
    </source>
</evidence>
<dbReference type="InterPro" id="IPR052034">
    <property type="entry name" value="NasD-like"/>
</dbReference>
<keyword evidence="3" id="KW-0560">Oxidoreductase</keyword>
<accession>A0A0S6UCP2</accession>
<dbReference type="PANTHER" id="PTHR43809">
    <property type="entry name" value="NITRITE REDUCTASE (NADH) LARGE SUBUNIT"/>
    <property type="match status" value="1"/>
</dbReference>
<protein>
    <submittedName>
        <fullName evidence="8">Dissimilatory sulfite reductase (Desulfoviridin), alpha and beta subunits</fullName>
    </submittedName>
</protein>
<evidence type="ECO:0000256" key="1">
    <source>
        <dbReference type="ARBA" id="ARBA00022617"/>
    </source>
</evidence>
<dbReference type="Pfam" id="PF03460">
    <property type="entry name" value="NIR_SIR_ferr"/>
    <property type="match status" value="1"/>
</dbReference>
<dbReference type="AlphaFoldDB" id="A0A0S6UCP2"/>
<reference evidence="8" key="1">
    <citation type="journal article" date="2014" name="Gene">
        <title>Genome-guided analysis of transformation efficiency and carbon dioxide assimilation by Moorella thermoacetica Y72.</title>
        <authorList>
            <person name="Tsukahara K."/>
            <person name="Kita A."/>
            <person name="Nakashimada Y."/>
            <person name="Hoshino T."/>
            <person name="Murakami K."/>
        </authorList>
    </citation>
    <scope>NUCLEOTIDE SEQUENCE [LARGE SCALE GENOMIC DNA]</scope>
    <source>
        <strain evidence="8">Y72</strain>
    </source>
</reference>
<dbReference type="Pfam" id="PF01077">
    <property type="entry name" value="NIR_SIR"/>
    <property type="match status" value="1"/>
</dbReference>
<dbReference type="RefSeq" id="WP_025773932.1">
    <property type="nucleotide sequence ID" value="NZ_DF238840.1"/>
</dbReference>